<dbReference type="GO" id="GO:0008964">
    <property type="term" value="F:phosphoenolpyruvate carboxylase activity"/>
    <property type="evidence" value="ECO:0007669"/>
    <property type="project" value="UniProtKB-EC"/>
</dbReference>
<organism evidence="8">
    <name type="scientific">freshwater metagenome</name>
    <dbReference type="NCBI Taxonomy" id="449393"/>
    <lineage>
        <taxon>unclassified sequences</taxon>
        <taxon>metagenomes</taxon>
        <taxon>ecological metagenomes</taxon>
    </lineage>
</organism>
<dbReference type="Gene3D" id="1.20.1440.90">
    <property type="entry name" value="Phosphoenolpyruvate/pyruvate domain"/>
    <property type="match status" value="1"/>
</dbReference>
<evidence type="ECO:0000256" key="5">
    <source>
        <dbReference type="ARBA" id="ARBA00023239"/>
    </source>
</evidence>
<dbReference type="GO" id="GO:0005829">
    <property type="term" value="C:cytosol"/>
    <property type="evidence" value="ECO:0007669"/>
    <property type="project" value="TreeGrafter"/>
</dbReference>
<dbReference type="InterPro" id="IPR022805">
    <property type="entry name" value="PEP_COase_bac/pln-type"/>
</dbReference>
<comment type="catalytic activity">
    <reaction evidence="7">
        <text>oxaloacetate + phosphate = phosphoenolpyruvate + hydrogencarbonate</text>
        <dbReference type="Rhea" id="RHEA:28370"/>
        <dbReference type="ChEBI" id="CHEBI:16452"/>
        <dbReference type="ChEBI" id="CHEBI:17544"/>
        <dbReference type="ChEBI" id="CHEBI:43474"/>
        <dbReference type="ChEBI" id="CHEBI:58702"/>
        <dbReference type="EC" id="4.1.1.31"/>
    </reaction>
</comment>
<dbReference type="GO" id="GO:0006099">
    <property type="term" value="P:tricarboxylic acid cycle"/>
    <property type="evidence" value="ECO:0007669"/>
    <property type="project" value="InterPro"/>
</dbReference>
<dbReference type="InterPro" id="IPR033129">
    <property type="entry name" value="PEPCASE_His_AS"/>
</dbReference>
<dbReference type="InterPro" id="IPR021135">
    <property type="entry name" value="PEP_COase"/>
</dbReference>
<dbReference type="InterPro" id="IPR018129">
    <property type="entry name" value="PEP_COase_Lys_AS"/>
</dbReference>
<keyword evidence="4" id="KW-0460">Magnesium</keyword>
<evidence type="ECO:0000313" key="8">
    <source>
        <dbReference type="EMBL" id="CAB5013268.1"/>
    </source>
</evidence>
<evidence type="ECO:0000256" key="7">
    <source>
        <dbReference type="ARBA" id="ARBA00048995"/>
    </source>
</evidence>
<evidence type="ECO:0000256" key="6">
    <source>
        <dbReference type="ARBA" id="ARBA00023300"/>
    </source>
</evidence>
<keyword evidence="5" id="KW-0456">Lyase</keyword>
<dbReference type="EC" id="4.1.1.31" evidence="3"/>
<dbReference type="PROSITE" id="PS00781">
    <property type="entry name" value="PEPCASE_1"/>
    <property type="match status" value="1"/>
</dbReference>
<evidence type="ECO:0000256" key="2">
    <source>
        <dbReference type="ARBA" id="ARBA00008346"/>
    </source>
</evidence>
<sequence>MLGADVVVAELQRLAQGELKDLLRTRSEGDMPARRLLALADDLLDLLANSLEGDAQTLEGLGSDALALVDEAEQDVLCADVVVVEHAGLFLRKNNHAPCPISEPLKHPELPFPLLDRVCTRRCSNANRAWPLHHSNQALARMLSHGCTPTANRIGHGNIRETSAGHNDGMSQGVSGSIFSGHEQVDDEASDRLDSGLRRQIRELGSLLGQTLARREGDDLLALVEEVRHEVRSNPAQAAARLAFVDLPTATRLARAFSIYFDLANIAEQVERSRDVLAQRRSTGGPLQRVAEAAREQGVDAAIVRHLSRTMSVRPVFTAHPTEAARRSVLMKLRRIADLLLDTSLDPAQQQARLAEFVDLLWQTDELRLQQPHVIDEARNALYYLDDLTRGPLLDVLERLAAAFAELGVELPPEARPLSFGSWIGGDRDGNPFVTPEVTADVLAFQREHAIADLLPLVNQLVEDLSISERICPSSPELRASVAADLERLPDLEPRYLRINAEEPVRLKLTIVRKRLQLTRDRAARNGPHQPGRDYANTAQLVDDLLLVRADLLAGGSELAAHGVLDRTLRVAAAIGLPLATLDIREHADKYHDAVGELVDRAAPQGPGYGGLTRAERHALLEGELSSMRPLAPTPPPLEHDEMQTYRTFVSVRDALDRYGPQVVESCIVSMTRGADDILAAVVLAREAGLVDTAAGTSRVGFVPLLEQVDELRSAGEIVDALLSTPIYRRIVASRGDVQEVMLGYSDSNKDAGITTSQWEIHLAQRRLRDVASKHGVRLRLFHGRGGTVGRGGGPTYEAILAQPWGVLDGEIKVTEQGEVISDKYLLPTLARDNLEQMLAAVMDASLLHRTPRSDSDRVGAWDSVMSTASSAAQACYRSLIDDPDLPRYFALSTPVEEFGAMHLGSRPSRRPDTAAGISGLRAIPWVFGWTQSRQVVPGWFGVGTGLAAARAAGHGPALAEMYRTWHFFRNFISNVEMTLAKTDLDVAEQYVHSLVPVELHHFLKQIRAEHAAAVSEVLAITGQASLLAGNPSLARTLEIRDTYLLPLHSLQISLLERVRAGRSRGEEPDDTLARALSVTVNGIATGLRNTG</sequence>
<dbReference type="EMBL" id="CAFBPD010000167">
    <property type="protein sequence ID" value="CAB5013268.1"/>
    <property type="molecule type" value="Genomic_DNA"/>
</dbReference>
<keyword evidence="6" id="KW-0120">Carbon dioxide fixation</keyword>
<dbReference type="AlphaFoldDB" id="A0A6J7Q6M1"/>
<evidence type="ECO:0000256" key="4">
    <source>
        <dbReference type="ARBA" id="ARBA00022842"/>
    </source>
</evidence>
<dbReference type="NCBIfam" id="NF000584">
    <property type="entry name" value="PRK00009.1"/>
    <property type="match status" value="1"/>
</dbReference>
<dbReference type="PANTHER" id="PTHR30523:SF6">
    <property type="entry name" value="PHOSPHOENOLPYRUVATE CARBOXYLASE"/>
    <property type="match status" value="1"/>
</dbReference>
<accession>A0A6J7Q6M1</accession>
<protein>
    <recommendedName>
        <fullName evidence="3">phosphoenolpyruvate carboxylase</fullName>
        <ecNumber evidence="3">4.1.1.31</ecNumber>
    </recommendedName>
</protein>
<comment type="similarity">
    <text evidence="2">Belongs to the PEPCase type 1 family.</text>
</comment>
<proteinExistence type="inferred from homology"/>
<evidence type="ECO:0000256" key="1">
    <source>
        <dbReference type="ARBA" id="ARBA00001946"/>
    </source>
</evidence>
<dbReference type="PRINTS" id="PR00150">
    <property type="entry name" value="PEPCARBXLASE"/>
</dbReference>
<name>A0A6J7Q6M1_9ZZZZ</name>
<dbReference type="HAMAP" id="MF_00595">
    <property type="entry name" value="PEPcase_type1"/>
    <property type="match status" value="1"/>
</dbReference>
<gene>
    <name evidence="8" type="ORF">UFOPK4061_00976</name>
</gene>
<dbReference type="GO" id="GO:0015977">
    <property type="term" value="P:carbon fixation"/>
    <property type="evidence" value="ECO:0007669"/>
    <property type="project" value="UniProtKB-KW"/>
</dbReference>
<comment type="cofactor">
    <cofactor evidence="1">
        <name>Mg(2+)</name>
        <dbReference type="ChEBI" id="CHEBI:18420"/>
    </cofactor>
</comment>
<reference evidence="8" key="1">
    <citation type="submission" date="2020-05" db="EMBL/GenBank/DDBJ databases">
        <authorList>
            <person name="Chiriac C."/>
            <person name="Salcher M."/>
            <person name="Ghai R."/>
            <person name="Kavagutti S V."/>
        </authorList>
    </citation>
    <scope>NUCLEOTIDE SEQUENCE</scope>
</reference>
<dbReference type="SUPFAM" id="SSF51621">
    <property type="entry name" value="Phosphoenolpyruvate/pyruvate domain"/>
    <property type="match status" value="1"/>
</dbReference>
<dbReference type="InterPro" id="IPR015813">
    <property type="entry name" value="Pyrv/PenolPyrv_kinase-like_dom"/>
</dbReference>
<dbReference type="PROSITE" id="PS00393">
    <property type="entry name" value="PEPCASE_2"/>
    <property type="match status" value="1"/>
</dbReference>
<dbReference type="PANTHER" id="PTHR30523">
    <property type="entry name" value="PHOSPHOENOLPYRUVATE CARBOXYLASE"/>
    <property type="match status" value="1"/>
</dbReference>
<evidence type="ECO:0000256" key="3">
    <source>
        <dbReference type="ARBA" id="ARBA00012305"/>
    </source>
</evidence>
<dbReference type="Pfam" id="PF00311">
    <property type="entry name" value="PEPcase"/>
    <property type="match status" value="1"/>
</dbReference>